<feature type="transmembrane region" description="Helical" evidence="1">
    <location>
        <begin position="67"/>
        <end position="90"/>
    </location>
</feature>
<evidence type="ECO:0000256" key="1">
    <source>
        <dbReference type="SAM" id="Phobius"/>
    </source>
</evidence>
<dbReference type="EMBL" id="OCST01000004">
    <property type="protein sequence ID" value="SOE70386.1"/>
    <property type="molecule type" value="Genomic_DNA"/>
</dbReference>
<organism evidence="2 3">
    <name type="scientific">Salinibacterium xinjiangense</name>
    <dbReference type="NCBI Taxonomy" id="386302"/>
    <lineage>
        <taxon>Bacteria</taxon>
        <taxon>Bacillati</taxon>
        <taxon>Actinomycetota</taxon>
        <taxon>Actinomycetes</taxon>
        <taxon>Micrococcales</taxon>
        <taxon>Microbacteriaceae</taxon>
        <taxon>Salinibacterium</taxon>
    </lineage>
</organism>
<evidence type="ECO:0000313" key="3">
    <source>
        <dbReference type="Proteomes" id="UP000219440"/>
    </source>
</evidence>
<protein>
    <submittedName>
        <fullName evidence="2">Uncharacterized protein</fullName>
    </submittedName>
</protein>
<evidence type="ECO:0000313" key="2">
    <source>
        <dbReference type="EMBL" id="SOE70386.1"/>
    </source>
</evidence>
<dbReference type="RefSeq" id="WP_188732718.1">
    <property type="nucleotide sequence ID" value="NZ_BMLC01000003.1"/>
</dbReference>
<feature type="transmembrane region" description="Helical" evidence="1">
    <location>
        <begin position="110"/>
        <end position="128"/>
    </location>
</feature>
<proteinExistence type="predicted"/>
<name>A0A2C8ZWU6_9MICO</name>
<gene>
    <name evidence="2" type="ORF">SAMN06296378_2214</name>
</gene>
<keyword evidence="1" id="KW-0812">Transmembrane</keyword>
<sequence>MGSRWARVARGMTAAGFATFVAALSHTLGGSAAPSALAIITTFVISAATCTLFAGRTLSTWRLAASIALSQALFHGVFSALGMPVAAAHAHTGLVTLPTAPALAPLHAGTAMWIAHAVAALVTIVVFLHAERTFWGISDTARLFFTRLLAAIVPVAPALRPPRIPAARRHVARDLSVLLSTMRHRGPPELAAV</sequence>
<dbReference type="AlphaFoldDB" id="A0A2C8ZWU6"/>
<keyword evidence="1" id="KW-1133">Transmembrane helix</keyword>
<dbReference type="Proteomes" id="UP000219440">
    <property type="component" value="Unassembled WGS sequence"/>
</dbReference>
<feature type="transmembrane region" description="Helical" evidence="1">
    <location>
        <begin position="35"/>
        <end position="55"/>
    </location>
</feature>
<keyword evidence="3" id="KW-1185">Reference proteome</keyword>
<keyword evidence="1" id="KW-0472">Membrane</keyword>
<reference evidence="2 3" key="1">
    <citation type="submission" date="2017-09" db="EMBL/GenBank/DDBJ databases">
        <authorList>
            <person name="Ehlers B."/>
            <person name="Leendertz F.H."/>
        </authorList>
    </citation>
    <scope>NUCLEOTIDE SEQUENCE [LARGE SCALE GENOMIC DNA]</scope>
    <source>
        <strain evidence="2 3">CGMCC 1.05381</strain>
    </source>
</reference>
<accession>A0A2C8ZWU6</accession>